<dbReference type="Gene3D" id="3.80.10.10">
    <property type="entry name" value="Ribonuclease Inhibitor"/>
    <property type="match status" value="2"/>
</dbReference>
<evidence type="ECO:0000313" key="2">
    <source>
        <dbReference type="EMBL" id="HJA03046.1"/>
    </source>
</evidence>
<dbReference type="EMBL" id="DXAJ01000101">
    <property type="protein sequence ID" value="HJA03046.1"/>
    <property type="molecule type" value="Genomic_DNA"/>
</dbReference>
<accession>A0A9D2KG77</accession>
<reference evidence="2" key="1">
    <citation type="journal article" date="2021" name="PeerJ">
        <title>Extensive microbial diversity within the chicken gut microbiome revealed by metagenomics and culture.</title>
        <authorList>
            <person name="Gilroy R."/>
            <person name="Ravi A."/>
            <person name="Getino M."/>
            <person name="Pursley I."/>
            <person name="Horton D.L."/>
            <person name="Alikhan N.F."/>
            <person name="Baker D."/>
            <person name="Gharbi K."/>
            <person name="Hall N."/>
            <person name="Watson M."/>
            <person name="Adriaenssens E.M."/>
            <person name="Foster-Nyarko E."/>
            <person name="Jarju S."/>
            <person name="Secka A."/>
            <person name="Antonio M."/>
            <person name="Oren A."/>
            <person name="Chaudhuri R.R."/>
            <person name="La Ragione R."/>
            <person name="Hildebrand F."/>
            <person name="Pallen M.J."/>
        </authorList>
    </citation>
    <scope>NUCLEOTIDE SEQUENCE</scope>
    <source>
        <strain evidence="2">CHK156-179</strain>
    </source>
</reference>
<feature type="chain" id="PRO_5039344460" evidence="1">
    <location>
        <begin position="24"/>
        <end position="637"/>
    </location>
</feature>
<dbReference type="SUPFAM" id="SSF52058">
    <property type="entry name" value="L domain-like"/>
    <property type="match status" value="1"/>
</dbReference>
<evidence type="ECO:0000256" key="1">
    <source>
        <dbReference type="SAM" id="SignalP"/>
    </source>
</evidence>
<dbReference type="InterPro" id="IPR026906">
    <property type="entry name" value="LRR_5"/>
</dbReference>
<dbReference type="PROSITE" id="PS51257">
    <property type="entry name" value="PROKAR_LIPOPROTEIN"/>
    <property type="match status" value="1"/>
</dbReference>
<dbReference type="Pfam" id="PF13306">
    <property type="entry name" value="LRR_5"/>
    <property type="match status" value="3"/>
</dbReference>
<dbReference type="AlphaFoldDB" id="A0A9D2KG77"/>
<dbReference type="InterPro" id="IPR032675">
    <property type="entry name" value="LRR_dom_sf"/>
</dbReference>
<organism evidence="2 3">
    <name type="scientific">Candidatus Gallimonas gallistercoris</name>
    <dbReference type="NCBI Taxonomy" id="2838602"/>
    <lineage>
        <taxon>Bacteria</taxon>
        <taxon>Bacillati</taxon>
        <taxon>Bacillota</taxon>
        <taxon>Clostridia</taxon>
        <taxon>Candidatus Gallimonas</taxon>
    </lineage>
</organism>
<name>A0A9D2KG77_9FIRM</name>
<reference evidence="2" key="2">
    <citation type="submission" date="2021-04" db="EMBL/GenBank/DDBJ databases">
        <authorList>
            <person name="Gilroy R."/>
        </authorList>
    </citation>
    <scope>NUCLEOTIDE SEQUENCE</scope>
    <source>
        <strain evidence="2">CHK156-179</strain>
    </source>
</reference>
<dbReference type="PANTHER" id="PTHR45661:SF3">
    <property type="entry name" value="IG-LIKE DOMAIN-CONTAINING PROTEIN"/>
    <property type="match status" value="1"/>
</dbReference>
<dbReference type="PANTHER" id="PTHR45661">
    <property type="entry name" value="SURFACE ANTIGEN"/>
    <property type="match status" value="1"/>
</dbReference>
<sequence length="637" mass="68123">MKKKIVVLLALAAAAMTALGVLSACRKEEEHVLTHHDAVAATCTETGTVEYWSCSECGKNFADEAAQEELTALTVSALGHDFGAWTTEQSATCSEKGKEVRSCARCGEEESRELEALGHEMEHHEAVEATCTEDGTLEYWSCGRCGKNFADEAGSSELTSLVAEKLGHDWSEWEVVVLPKCTEDGEQRRTCSRCESEEYVPVKAPGHRYGEWMLTSEPTCTEKGLEQRACSDCKTIETRDIDALGHEFVNMMCIRCGASQESSGFKFKLNADGKSYTLTGAGQNNDSAVYIPVVYQGYPVTVIGAAAFRNRTRIESVRIPVGVTTIEAQAFEGCSKLKEVQMGNTVSSIGERAFYGTALVKISLPDSLTSIGDKAFADCSELAEIALFRTNPAYSVINGDLYNKAGTVLIQYAVGKEDASFCIPDGVEEIDRAAFLNAANLKSVSIPASVKVLGDRVFGTCTALEEIAVDEKNTVYRSRGGDLYTADSSTLLQYAIGKNSSSFLSTDDVKTIAAGAFEGALSLKEVTLSATLSSIGEGAFRGCTALTKIVLPKTLKTIGKSAFSGCAALEEIAIPASVTSIGEAAFEKCEALKKVSFAETSGWSVGGTSLSAESLSNPETAATYLKNVELAGEWTRK</sequence>
<dbReference type="InterPro" id="IPR053139">
    <property type="entry name" value="Surface_bspA-like"/>
</dbReference>
<feature type="signal peptide" evidence="1">
    <location>
        <begin position="1"/>
        <end position="23"/>
    </location>
</feature>
<keyword evidence="1" id="KW-0732">Signal</keyword>
<gene>
    <name evidence="2" type="ORF">H9797_06720</name>
</gene>
<comment type="caution">
    <text evidence="2">The sequence shown here is derived from an EMBL/GenBank/DDBJ whole genome shotgun (WGS) entry which is preliminary data.</text>
</comment>
<evidence type="ECO:0000313" key="3">
    <source>
        <dbReference type="Proteomes" id="UP000824221"/>
    </source>
</evidence>
<dbReference type="Proteomes" id="UP000824221">
    <property type="component" value="Unassembled WGS sequence"/>
</dbReference>
<protein>
    <submittedName>
        <fullName evidence="2">Leucine-rich repeat domain-containing protein</fullName>
    </submittedName>
</protein>
<proteinExistence type="predicted"/>